<feature type="chain" id="PRO_5012703966" description="Secreted protein" evidence="1">
    <location>
        <begin position="29"/>
        <end position="230"/>
    </location>
</feature>
<evidence type="ECO:0000256" key="1">
    <source>
        <dbReference type="SAM" id="SignalP"/>
    </source>
</evidence>
<evidence type="ECO:0000313" key="3">
    <source>
        <dbReference type="Proteomes" id="UP000186096"/>
    </source>
</evidence>
<evidence type="ECO:0008006" key="4">
    <source>
        <dbReference type="Google" id="ProtNLM"/>
    </source>
</evidence>
<sequence>MKRWTKALGLTAAGLLAVTAIDASPAMASRTGASPDTCRTGYVWRGAQNSDHVCVTPAVRDRTARENATGAWHACTQGFVWREAYAGDHRCVVPSSRTQAYQDNDLAPYRLAWLIMTRTRHDPDSTSCDGGSCSTTNESSYYTVGVRGYYLTLGARISVKIVAEGAIVWNKIAYTGAGKDPGGNYSLDTGNPLCGGGTFAKPYSAYVQVRENSGPWSMQVPIHWKKCSNV</sequence>
<dbReference type="OrthoDB" id="4548672at2"/>
<protein>
    <recommendedName>
        <fullName evidence="4">Secreted protein</fullName>
    </recommendedName>
</protein>
<evidence type="ECO:0000313" key="2">
    <source>
        <dbReference type="EMBL" id="SIR06324.1"/>
    </source>
</evidence>
<proteinExistence type="predicted"/>
<dbReference type="RefSeq" id="WP_076434291.1">
    <property type="nucleotide sequence ID" value="NZ_FTNI01000005.1"/>
</dbReference>
<keyword evidence="3" id="KW-1185">Reference proteome</keyword>
<organism evidence="2 3">
    <name type="scientific">Microbispora rosea</name>
    <dbReference type="NCBI Taxonomy" id="58117"/>
    <lineage>
        <taxon>Bacteria</taxon>
        <taxon>Bacillati</taxon>
        <taxon>Actinomycetota</taxon>
        <taxon>Actinomycetes</taxon>
        <taxon>Streptosporangiales</taxon>
        <taxon>Streptosporangiaceae</taxon>
        <taxon>Microbispora</taxon>
    </lineage>
</organism>
<dbReference type="AlphaFoldDB" id="A0A1N6XVL2"/>
<reference evidence="3" key="1">
    <citation type="submission" date="2017-01" db="EMBL/GenBank/DDBJ databases">
        <authorList>
            <person name="Varghese N."/>
            <person name="Submissions S."/>
        </authorList>
    </citation>
    <scope>NUCLEOTIDE SEQUENCE [LARGE SCALE GENOMIC DNA]</scope>
    <source>
        <strain evidence="3">ATCC 12950</strain>
    </source>
</reference>
<dbReference type="Proteomes" id="UP000186096">
    <property type="component" value="Unassembled WGS sequence"/>
</dbReference>
<accession>A0A1N6XVL2</accession>
<dbReference type="EMBL" id="FTNI01000005">
    <property type="protein sequence ID" value="SIR06324.1"/>
    <property type="molecule type" value="Genomic_DNA"/>
</dbReference>
<dbReference type="STRING" id="58117.SAMN05421833_105302"/>
<keyword evidence="1" id="KW-0732">Signal</keyword>
<name>A0A1N6XVL2_9ACTN</name>
<feature type="signal peptide" evidence="1">
    <location>
        <begin position="1"/>
        <end position="28"/>
    </location>
</feature>
<gene>
    <name evidence="2" type="ORF">SAMN05421833_105302</name>
</gene>